<sequence length="347" mass="41434">MIIDNIKNSIRSSYNGIKKGTLNISKLNSHNRPTVLRQIRMPTNNNSKIRQIIHYLCENKEPFENYKFLILLSDDYFTKKMRILPTKKYHIKKISLPGKLQIEKYSDMKYNSNKYSFESNPVPNQLYIKLQKEQIYVLYSEYEYKLLESQFNEFYDILTLIGAKYIKMSKIIKNLENSNANFSTEIGLNTICENAKISNKVSIKNEKDAALLLTQEMSFNNDKNPELNKIIDNNYYYLPNQMDLQSLIIRRIENNQINDKYTYIHTENNLINRKILTKLSKFNIGNSLSFNFDYSFKQVSNFHIEYIIEFYNIKNKNMNKIHIDEDDEKPWLMKMISKFINEYYDNQ</sequence>
<evidence type="ECO:0000313" key="1">
    <source>
        <dbReference type="EMBL" id="QHU28776.1"/>
    </source>
</evidence>
<name>A0A6C0LCT3_9ZZZZ</name>
<dbReference type="AlphaFoldDB" id="A0A6C0LCT3"/>
<reference evidence="1" key="1">
    <citation type="journal article" date="2020" name="Nature">
        <title>Giant virus diversity and host interactions through global metagenomics.</title>
        <authorList>
            <person name="Schulz F."/>
            <person name="Roux S."/>
            <person name="Paez-Espino D."/>
            <person name="Jungbluth S."/>
            <person name="Walsh D.A."/>
            <person name="Denef V.J."/>
            <person name="McMahon K.D."/>
            <person name="Konstantinidis K.T."/>
            <person name="Eloe-Fadrosh E.A."/>
            <person name="Kyrpides N.C."/>
            <person name="Woyke T."/>
        </authorList>
    </citation>
    <scope>NUCLEOTIDE SEQUENCE</scope>
    <source>
        <strain evidence="1">GVMAG-M-3300027791-30</strain>
    </source>
</reference>
<dbReference type="EMBL" id="MN740474">
    <property type="protein sequence ID" value="QHU28776.1"/>
    <property type="molecule type" value="Genomic_DNA"/>
</dbReference>
<organism evidence="1">
    <name type="scientific">viral metagenome</name>
    <dbReference type="NCBI Taxonomy" id="1070528"/>
    <lineage>
        <taxon>unclassified sequences</taxon>
        <taxon>metagenomes</taxon>
        <taxon>organismal metagenomes</taxon>
    </lineage>
</organism>
<accession>A0A6C0LCT3</accession>
<proteinExistence type="predicted"/>
<protein>
    <submittedName>
        <fullName evidence="1">Uncharacterized protein</fullName>
    </submittedName>
</protein>